<dbReference type="HOGENOM" id="CLU_3189393_0_0_9"/>
<reference evidence="1 2" key="1">
    <citation type="journal article" date="2008" name="PLoS ONE">
        <title>Genome sequence of a lancefield group C Streptococcus zooepidemicus strain causing epidemic nephritis: new information about an old disease.</title>
        <authorList>
            <person name="Beres S.B."/>
            <person name="Sesso R."/>
            <person name="Pinto S.W.L."/>
            <person name="Hoe N.P."/>
            <person name="Porcella S.F."/>
            <person name="Deleo F.R."/>
            <person name="Musser J.M."/>
        </authorList>
    </citation>
    <scope>NUCLEOTIDE SEQUENCE [LARGE SCALE GENOMIC DNA]</scope>
    <source>
        <strain evidence="1 2">MGCS10565</strain>
    </source>
</reference>
<evidence type="ECO:0000313" key="1">
    <source>
        <dbReference type="EMBL" id="ACG61717.1"/>
    </source>
</evidence>
<dbReference type="Proteomes" id="UP000001873">
    <property type="component" value="Chromosome"/>
</dbReference>
<organism evidence="1 2">
    <name type="scientific">Streptococcus equi subsp. zooepidemicus (strain MGCS10565)</name>
    <dbReference type="NCBI Taxonomy" id="552526"/>
    <lineage>
        <taxon>Bacteria</taxon>
        <taxon>Bacillati</taxon>
        <taxon>Bacillota</taxon>
        <taxon>Bacilli</taxon>
        <taxon>Lactobacillales</taxon>
        <taxon>Streptococcaceae</taxon>
        <taxon>Streptococcus</taxon>
    </lineage>
</organism>
<dbReference type="EMBL" id="CP001129">
    <property type="protein sequence ID" value="ACG61717.1"/>
    <property type="molecule type" value="Genomic_DNA"/>
</dbReference>
<proteinExistence type="predicted"/>
<evidence type="ECO:0000313" key="2">
    <source>
        <dbReference type="Proteomes" id="UP000001873"/>
    </source>
</evidence>
<protein>
    <submittedName>
        <fullName evidence="1">Uncharacterized protein</fullName>
    </submittedName>
</protein>
<name>B4U150_STREM</name>
<dbReference type="KEGG" id="sez:Sez_0341"/>
<sequence>MSFLLVSGFDLATKTYESGDQRALMIKMALLFMRLRQGLRRLFFSI</sequence>
<gene>
    <name evidence="1" type="ordered locus">Sez_0341</name>
</gene>
<accession>B4U150</accession>
<dbReference type="AlphaFoldDB" id="B4U150"/>